<evidence type="ECO:0000256" key="7">
    <source>
        <dbReference type="ARBA" id="ARBA00023209"/>
    </source>
</evidence>
<feature type="active site" evidence="9">
    <location>
        <position position="126"/>
    </location>
</feature>
<dbReference type="InterPro" id="IPR001736">
    <property type="entry name" value="PLipase_D/transphosphatidylase"/>
</dbReference>
<evidence type="ECO:0000259" key="11">
    <source>
        <dbReference type="PROSITE" id="PS50035"/>
    </source>
</evidence>
<dbReference type="Gene3D" id="3.30.870.10">
    <property type="entry name" value="Endonuclease Chain A"/>
    <property type="match status" value="2"/>
</dbReference>
<dbReference type="AlphaFoldDB" id="A0A9X2I592"/>
<keyword evidence="13" id="KW-1185">Reference proteome</keyword>
<comment type="subcellular location">
    <subcellularLocation>
        <location evidence="9">Cell membrane</location>
        <topology evidence="9">Peripheral membrane protein</topology>
    </subcellularLocation>
</comment>
<dbReference type="EC" id="2.7.8.-" evidence="9"/>
<reference evidence="12" key="2">
    <citation type="submission" date="2023-01" db="EMBL/GenBank/DDBJ databases">
        <title>Gilvimarinus xylanilyticus HB14 isolated from Caulerpa lentillifera aquaculture base in Hainan, China.</title>
        <authorList>
            <person name="Zhang Y.-J."/>
        </authorList>
    </citation>
    <scope>NUCLEOTIDE SEQUENCE</scope>
    <source>
        <strain evidence="12">HB14</strain>
    </source>
</reference>
<comment type="catalytic activity">
    <reaction evidence="9">
        <text>2 a 1,2-diacyl-sn-glycero-3-phospho-(1'-sn-glycerol) = a cardiolipin + glycerol</text>
        <dbReference type="Rhea" id="RHEA:31451"/>
        <dbReference type="ChEBI" id="CHEBI:17754"/>
        <dbReference type="ChEBI" id="CHEBI:62237"/>
        <dbReference type="ChEBI" id="CHEBI:64716"/>
    </reaction>
</comment>
<dbReference type="PANTHER" id="PTHR21248:SF23">
    <property type="entry name" value="CARDIOLIPIN SYNTHASE B"/>
    <property type="match status" value="1"/>
</dbReference>
<evidence type="ECO:0000256" key="3">
    <source>
        <dbReference type="ARBA" id="ARBA00022679"/>
    </source>
</evidence>
<keyword evidence="3 9" id="KW-0808">Transferase</keyword>
<dbReference type="GO" id="GO:0005886">
    <property type="term" value="C:plasma membrane"/>
    <property type="evidence" value="ECO:0007669"/>
    <property type="project" value="UniProtKB-SubCell"/>
</dbReference>
<dbReference type="Proteomes" id="UP001139319">
    <property type="component" value="Unassembled WGS sequence"/>
</dbReference>
<evidence type="ECO:0000256" key="5">
    <source>
        <dbReference type="ARBA" id="ARBA00023098"/>
    </source>
</evidence>
<evidence type="ECO:0000256" key="8">
    <source>
        <dbReference type="ARBA" id="ARBA00023264"/>
    </source>
</evidence>
<keyword evidence="7 9" id="KW-0594">Phospholipid biosynthesis</keyword>
<keyword evidence="8 9" id="KW-1208">Phospholipid metabolism</keyword>
<keyword evidence="5 9" id="KW-0443">Lipid metabolism</keyword>
<feature type="active site" evidence="9">
    <location>
        <position position="302"/>
    </location>
</feature>
<dbReference type="PROSITE" id="PS50035">
    <property type="entry name" value="PLD"/>
    <property type="match status" value="2"/>
</dbReference>
<organism evidence="12 13">
    <name type="scientific">Gilvimarinus xylanilyticus</name>
    <dbReference type="NCBI Taxonomy" id="2944139"/>
    <lineage>
        <taxon>Bacteria</taxon>
        <taxon>Pseudomonadati</taxon>
        <taxon>Pseudomonadota</taxon>
        <taxon>Gammaproteobacteria</taxon>
        <taxon>Cellvibrionales</taxon>
        <taxon>Cellvibrionaceae</taxon>
        <taxon>Gilvimarinus</taxon>
    </lineage>
</organism>
<evidence type="ECO:0000256" key="1">
    <source>
        <dbReference type="ARBA" id="ARBA00022475"/>
    </source>
</evidence>
<comment type="similarity">
    <text evidence="9">Belongs to the phospholipase D family. Cardiolipin synthase subfamily. ClsB sub-subfamily.</text>
</comment>
<dbReference type="RefSeq" id="WP_253967979.1">
    <property type="nucleotide sequence ID" value="NZ_JAMFTH010000002.1"/>
</dbReference>
<feature type="domain" description="PLD phosphodiesterase" evidence="11">
    <location>
        <begin position="114"/>
        <end position="141"/>
    </location>
</feature>
<feature type="domain" description="PLD phosphodiesterase" evidence="11">
    <location>
        <begin position="290"/>
        <end position="317"/>
    </location>
</feature>
<keyword evidence="6 9" id="KW-0472">Membrane</keyword>
<name>A0A9X2I592_9GAMM</name>
<keyword evidence="2 9" id="KW-0444">Lipid biosynthesis</keyword>
<dbReference type="EMBL" id="JAMFTH010000002">
    <property type="protein sequence ID" value="MCP8899692.1"/>
    <property type="molecule type" value="Genomic_DNA"/>
</dbReference>
<evidence type="ECO:0000256" key="9">
    <source>
        <dbReference type="HAMAP-Rule" id="MF_01917"/>
    </source>
</evidence>
<dbReference type="GO" id="GO:0008808">
    <property type="term" value="F:cardiolipin synthase activity"/>
    <property type="evidence" value="ECO:0007669"/>
    <property type="project" value="InterPro"/>
</dbReference>
<dbReference type="CDD" id="cd09159">
    <property type="entry name" value="PLDc_ybhO_like_2"/>
    <property type="match status" value="1"/>
</dbReference>
<dbReference type="InterPro" id="IPR030872">
    <property type="entry name" value="Cardiolipin_synth_ClsB"/>
</dbReference>
<sequence>MFGFHHFKGRFSQGNRLTLMQNGEEFFPQLLRRIRGAEHEIFLETFILEKDRVGEDIKKALLRAAERGVWIGLTADSWGSHFLDKDYIEELTDAGIVFQIYDPQPQWYNGRPKLFRRLHRKLAIIDGRYGFIGGINLCHDHLISVGPQGKTDYAVEIEGPVVPEMRELCKSYVRDSSDKNLQQSIKYIENPERPGESEVAFVSRDNRRNRSNIEKSYLAAMRQAKKRIWIANAYFFPGYRFMRAIRQARKRGVEVNLILQGDPDIPFALTLARTLYEVLVRSGVNVYEYRDRPLHAKIALVDDEWSTIGSSNLDPLSLAFNLEANVVVKDKDFNSQIAQKIEALVEDSVLIEDSWIKRRAWYLVIKDFFMYHALRYFPRLNGLFPAHTPTIRELKREWQTDPGKTENDDLSKRYPESRGARRVRKTDYHSAEV</sequence>
<gene>
    <name evidence="9 12" type="primary">clsB</name>
    <name evidence="12" type="ORF">M6D89_10305</name>
</gene>
<protein>
    <recommendedName>
        <fullName evidence="9">Cardiolipin synthase B</fullName>
        <shortName evidence="9">CL synthase</shortName>
        <ecNumber evidence="9">2.7.8.-</ecNumber>
    </recommendedName>
</protein>
<feature type="active site" evidence="9">
    <location>
        <position position="119"/>
    </location>
</feature>
<dbReference type="GO" id="GO:0032049">
    <property type="term" value="P:cardiolipin biosynthetic process"/>
    <property type="evidence" value="ECO:0007669"/>
    <property type="project" value="InterPro"/>
</dbReference>
<evidence type="ECO:0000256" key="6">
    <source>
        <dbReference type="ARBA" id="ARBA00023136"/>
    </source>
</evidence>
<comment type="caution">
    <text evidence="12">The sequence shown here is derived from an EMBL/GenBank/DDBJ whole genome shotgun (WGS) entry which is preliminary data.</text>
</comment>
<evidence type="ECO:0000256" key="4">
    <source>
        <dbReference type="ARBA" id="ARBA00022737"/>
    </source>
</evidence>
<feature type="active site" evidence="9">
    <location>
        <position position="295"/>
    </location>
</feature>
<dbReference type="SMART" id="SM00155">
    <property type="entry name" value="PLDc"/>
    <property type="match status" value="2"/>
</dbReference>
<evidence type="ECO:0000313" key="12">
    <source>
        <dbReference type="EMBL" id="MCP8899692.1"/>
    </source>
</evidence>
<dbReference type="HAMAP" id="MF_01917">
    <property type="entry name" value="Cardiolipin_synth_ClsB"/>
    <property type="match status" value="1"/>
</dbReference>
<proteinExistence type="inferred from homology"/>
<reference evidence="12" key="1">
    <citation type="submission" date="2022-05" db="EMBL/GenBank/DDBJ databases">
        <authorList>
            <person name="Sun H.-N."/>
        </authorList>
    </citation>
    <scope>NUCLEOTIDE SEQUENCE</scope>
    <source>
        <strain evidence="12">HB14</strain>
    </source>
</reference>
<evidence type="ECO:0000256" key="10">
    <source>
        <dbReference type="SAM" id="MobiDB-lite"/>
    </source>
</evidence>
<comment type="function">
    <text evidence="9">Catalyzes the phosphatidyl group transfer from one phosphatidylglycerol molecule to another to form cardiolipin (CL) (diphosphatidylglycerol) and glycerol.</text>
</comment>
<dbReference type="PANTHER" id="PTHR21248">
    <property type="entry name" value="CARDIOLIPIN SYNTHASE"/>
    <property type="match status" value="1"/>
</dbReference>
<evidence type="ECO:0000256" key="2">
    <source>
        <dbReference type="ARBA" id="ARBA00022516"/>
    </source>
</evidence>
<evidence type="ECO:0000313" key="13">
    <source>
        <dbReference type="Proteomes" id="UP001139319"/>
    </source>
</evidence>
<feature type="active site" evidence="9">
    <location>
        <position position="121"/>
    </location>
</feature>
<accession>A0A9X2I592</accession>
<dbReference type="CDD" id="cd09110">
    <property type="entry name" value="PLDc_CLS_1"/>
    <property type="match status" value="1"/>
</dbReference>
<keyword evidence="1 9" id="KW-1003">Cell membrane</keyword>
<dbReference type="InterPro" id="IPR025202">
    <property type="entry name" value="PLD-like_dom"/>
</dbReference>
<dbReference type="SUPFAM" id="SSF56024">
    <property type="entry name" value="Phospholipase D/nuclease"/>
    <property type="match status" value="2"/>
</dbReference>
<feature type="active site" evidence="9">
    <location>
        <position position="297"/>
    </location>
</feature>
<keyword evidence="4" id="KW-0677">Repeat</keyword>
<dbReference type="NCBIfam" id="NF008427">
    <property type="entry name" value="PRK11263.1"/>
    <property type="match status" value="1"/>
</dbReference>
<feature type="region of interest" description="Disordered" evidence="10">
    <location>
        <begin position="395"/>
        <end position="433"/>
    </location>
</feature>
<dbReference type="Pfam" id="PF13091">
    <property type="entry name" value="PLDc_2"/>
    <property type="match status" value="2"/>
</dbReference>